<proteinExistence type="predicted"/>
<evidence type="ECO:0000256" key="1">
    <source>
        <dbReference type="SAM" id="MobiDB-lite"/>
    </source>
</evidence>
<dbReference type="InterPro" id="IPR016064">
    <property type="entry name" value="NAD/diacylglycerol_kinase_sf"/>
</dbReference>
<dbReference type="PANTHER" id="PTHR13158:SF5">
    <property type="entry name" value="NAD KINASE 2, MITOCHONDRIAL"/>
    <property type="match status" value="1"/>
</dbReference>
<gene>
    <name evidence="2" type="primary">POLR3H</name>
    <name evidence="2" type="ORF">IE077_002021</name>
</gene>
<dbReference type="InterPro" id="IPR017438">
    <property type="entry name" value="ATP-NAD_kinase_N"/>
</dbReference>
<reference evidence="2 3" key="1">
    <citation type="journal article" date="2020" name="bioRxiv">
        <title>Metabolic contributions of an alphaproteobacterial endosymbiont in the apicomplexan Cardiosporidium cionae.</title>
        <authorList>
            <person name="Hunter E.S."/>
            <person name="Paight C.J."/>
            <person name="Lane C.E."/>
        </authorList>
    </citation>
    <scope>NUCLEOTIDE SEQUENCE [LARGE SCALE GENOMIC DNA]</scope>
    <source>
        <strain evidence="2">ESH_2018</strain>
    </source>
</reference>
<dbReference type="GO" id="GO:0000428">
    <property type="term" value="C:DNA-directed RNA polymerase complex"/>
    <property type="evidence" value="ECO:0007669"/>
    <property type="project" value="UniProtKB-KW"/>
</dbReference>
<dbReference type="Gene3D" id="2.60.200.30">
    <property type="entry name" value="Probable inorganic polyphosphate/atp-NAD kinase, domain 2"/>
    <property type="match status" value="1"/>
</dbReference>
<organism evidence="2 3">
    <name type="scientific">Cardiosporidium cionae</name>
    <dbReference type="NCBI Taxonomy" id="476202"/>
    <lineage>
        <taxon>Eukaryota</taxon>
        <taxon>Sar</taxon>
        <taxon>Alveolata</taxon>
        <taxon>Apicomplexa</taxon>
        <taxon>Aconoidasida</taxon>
        <taxon>Nephromycida</taxon>
        <taxon>Cardiosporidium</taxon>
    </lineage>
</organism>
<dbReference type="Gene3D" id="3.40.50.10330">
    <property type="entry name" value="Probable inorganic polyphosphate/atp-NAD kinase, domain 1"/>
    <property type="match status" value="1"/>
</dbReference>
<dbReference type="EMBL" id="JADAQX010000180">
    <property type="protein sequence ID" value="KAF8821438.1"/>
    <property type="molecule type" value="Genomic_DNA"/>
</dbReference>
<keyword evidence="2" id="KW-0804">Transcription</keyword>
<dbReference type="PANTHER" id="PTHR13158">
    <property type="match status" value="1"/>
</dbReference>
<evidence type="ECO:0000313" key="2">
    <source>
        <dbReference type="EMBL" id="KAF8821438.1"/>
    </source>
</evidence>
<keyword evidence="3" id="KW-1185">Reference proteome</keyword>
<sequence>MGTSPVWIRSGALCVSPVIPWMYVQPPLSTVSISFAAFGCTNEPRRCLSSSSIFKQPLKHILLYEKLTRFEEQCHKGKAVFEVRRLFPGAYRTHRTHKKCVKQLESLLRDIYGMTVTHVKAKSIELEVLKKSLSSWDCDAILSAGGDGTYLEAAALIPSGLSSHSLPLRIFGINTDPRRSEGRLCLSLQPFLGKSSCVSHREPHFSLGDGHSLTSPHDKSAYTNGTTALPPPESTPSSSQQHRGVYVHSRSLLSPKPSLRPKHSNQTKFIGSRQTLTSVVFHPLVCSPWKMILPHQRWLRKEWLSREISPRRQSEYKRNAKCRWNSTSTSFLDPEVYLPLLVQRLLCTCLSCDAPTIDSGEKQPDLCSKGFTPLFRQRLRVTLHDSWHHQDTIISHKAVNDVIIADRNSSRALYAEVQIDKGLKERQKSSGLLICTGTGSSAWAYNASKFTQEDIKSIVSCIFEEMGSSLPTRSHFEASKYTEMCNKINQSLLFHPSSHLMRYVVREPIENRVFKVSQPNGMAKKIIISPLSDSAYIYFDGITSVPLEVGKRAVIEIYPEDGIWTGK</sequence>
<feature type="region of interest" description="Disordered" evidence="1">
    <location>
        <begin position="208"/>
        <end position="247"/>
    </location>
</feature>
<name>A0ABQ7JBQ4_9APIC</name>
<dbReference type="InterPro" id="IPR017437">
    <property type="entry name" value="ATP-NAD_kinase_PpnK-typ_C"/>
</dbReference>
<dbReference type="SUPFAM" id="SSF111331">
    <property type="entry name" value="NAD kinase/diacylglycerol kinase-like"/>
    <property type="match status" value="1"/>
</dbReference>
<accession>A0ABQ7JBQ4</accession>
<evidence type="ECO:0000313" key="3">
    <source>
        <dbReference type="Proteomes" id="UP000823046"/>
    </source>
</evidence>
<dbReference type="Proteomes" id="UP000823046">
    <property type="component" value="Unassembled WGS sequence"/>
</dbReference>
<comment type="caution">
    <text evidence="2">The sequence shown here is derived from an EMBL/GenBank/DDBJ whole genome shotgun (WGS) entry which is preliminary data.</text>
</comment>
<keyword evidence="2" id="KW-0240">DNA-directed RNA polymerase</keyword>
<protein>
    <submittedName>
        <fullName evidence="2">Dna-directed Rna polymerase III RPC8</fullName>
    </submittedName>
</protein>